<accession>A0A5C6Q2U2</accession>
<evidence type="ECO:0000313" key="3">
    <source>
        <dbReference type="EMBL" id="TWX63205.1"/>
    </source>
</evidence>
<sequence length="1220" mass="130300">MKFTQSIISVALISALTACGGSSSSSAKPPTIDPPPAPVLVQTVIKGKAIKGTIANAVVTVYKYVDGQAVKLEDAELAAASIITEDDGSYTITILDYDGAIKVELSVGEDTTMICDAPAGCGEVAHGDPIALATVDPSLVLSAISTVGSDNAGTANVNISALTHLAAALIEADDSGVSGTSIQAHSSVIANAFNIMGSLTALEPTAVEDAASVVGEDNVNELRYGLINAGIMSALFAGQENASGVLSDRLAEAVEDIVEHNGALLVNQDDDEGFELSLVEVLDGAGDVAAAAAEAITADPVLAAQDNSEILGELDQQEITLENQSEYEETNEGEDGRSETEVEVLTTGDAIAKAKAMVADVRLFSHLFEVGKDANTGVTTEGDKYIELIDSAGLMVEAEAASFLLLADVTDALSEMGIRYEAGTITEGTFPIDPFLSIDGAVGSITLDEETANGGILFKISATSGNEKITLNASAVFAEDGLSIVLNLDGSIESAGAMLSVTQGSFAKVNLDSVVSRTSLEDDTYAGEITSGELSLEVILEQKASDTVLDPVAFTGMIKTKLMPVKSHVLDAVEEFARDEDGRVIRDENEIPVREVDRYRKSVEINILPEMLTLSGGFSSQTGNLIKATLTVNINDLENYQAPEFQHIGAPVADILMVTVAENNNTLTAMPSELVENPYSYNVVFTANGAQGAWSMIAETFELDESTSVAANTTTTTRIPKLYGSMTGFDTATNLDDWAYFETVTPNDDNDDGIADSYTWQGFSGSAINDDNALVNNEGDVHDLVTPEWGSQTWDTFEQLMTAHRMYPASIANAADVYVFEIDNFRRGEVETNLTTGARASVFFNDDDYAAILANSVTKLAANITSKAILEDTLSIQVSADANTVTTLFGNLVSTTTFTGTRAANFSSSVENIYPDGYSWTDSRVISTSDSGFATEEVMVRRTRANNEDFTFYQQLKITPIDENDDGQEDAFIVYRLGSSYANDNGELTDEAGTVLTFENDGWEAGRFITYDEVQWSNSPFIYVVPFNPFTTENGLMAFTANVSNRMGNTFYGYADNIGEIESEISSEDLATLTADSTTMFDAYLIHPDSQESLENEDVFLDVSAALSLEAILGDYQVNLMLSGNRTAMNEGKFDLEMSYKLPDDENMRKFIAHMKTDQAGSFSVNNSEGVLLIINESDDSTTDVIGHIVVGSSATKVADVEDRDGVIWFVFSDETTESL</sequence>
<name>A0A5C6Q2U2_9GAMM</name>
<evidence type="ECO:0000313" key="4">
    <source>
        <dbReference type="Proteomes" id="UP000321525"/>
    </source>
</evidence>
<dbReference type="EMBL" id="VOLQ01000049">
    <property type="protein sequence ID" value="TWX63205.1"/>
    <property type="molecule type" value="Genomic_DNA"/>
</dbReference>
<protein>
    <recommendedName>
        <fullName evidence="6">Carboxypeptidase regulatory-like domain-containing protein</fullName>
    </recommendedName>
</protein>
<comment type="caution">
    <text evidence="3">The sequence shown here is derived from an EMBL/GenBank/DDBJ whole genome shotgun (WGS) entry which is preliminary data.</text>
</comment>
<dbReference type="RefSeq" id="WP_146795994.1">
    <property type="nucleotide sequence ID" value="NZ_VOLP01000001.1"/>
</dbReference>
<dbReference type="EMBL" id="VOLR01000001">
    <property type="protein sequence ID" value="TWX62816.1"/>
    <property type="molecule type" value="Genomic_DNA"/>
</dbReference>
<dbReference type="PROSITE" id="PS51257">
    <property type="entry name" value="PROKAR_LIPOPROTEIN"/>
    <property type="match status" value="1"/>
</dbReference>
<gene>
    <name evidence="2" type="ORF">ESZ26_00420</name>
    <name evidence="3" type="ORF">ESZ27_17510</name>
</gene>
<evidence type="ECO:0000313" key="5">
    <source>
        <dbReference type="Proteomes" id="UP000321917"/>
    </source>
</evidence>
<evidence type="ECO:0000256" key="1">
    <source>
        <dbReference type="SAM" id="SignalP"/>
    </source>
</evidence>
<dbReference type="Proteomes" id="UP000321917">
    <property type="component" value="Unassembled WGS sequence"/>
</dbReference>
<proteinExistence type="predicted"/>
<dbReference type="OrthoDB" id="6283631at2"/>
<dbReference type="AlphaFoldDB" id="A0A5C6Q2U2"/>
<dbReference type="Proteomes" id="UP000321525">
    <property type="component" value="Unassembled WGS sequence"/>
</dbReference>
<keyword evidence="4" id="KW-1185">Reference proteome</keyword>
<evidence type="ECO:0008006" key="6">
    <source>
        <dbReference type="Google" id="ProtNLM"/>
    </source>
</evidence>
<feature type="signal peptide" evidence="1">
    <location>
        <begin position="1"/>
        <end position="27"/>
    </location>
</feature>
<organism evidence="3 5">
    <name type="scientific">Colwellia hornerae</name>
    <dbReference type="NCBI Taxonomy" id="89402"/>
    <lineage>
        <taxon>Bacteria</taxon>
        <taxon>Pseudomonadati</taxon>
        <taxon>Pseudomonadota</taxon>
        <taxon>Gammaproteobacteria</taxon>
        <taxon>Alteromonadales</taxon>
        <taxon>Colwelliaceae</taxon>
        <taxon>Colwellia</taxon>
    </lineage>
</organism>
<evidence type="ECO:0000313" key="2">
    <source>
        <dbReference type="EMBL" id="TWX62816.1"/>
    </source>
</evidence>
<reference evidence="3 5" key="1">
    <citation type="submission" date="2019-07" db="EMBL/GenBank/DDBJ databases">
        <title>Genomes of sea-ice associated Colwellia species.</title>
        <authorList>
            <person name="Bowman J.P."/>
        </authorList>
    </citation>
    <scope>NUCLEOTIDE SEQUENCE [LARGE SCALE GENOMIC DNA]</scope>
    <source>
        <strain evidence="2 4">ACAM 607</strain>
        <strain evidence="3 5">IC036</strain>
    </source>
</reference>
<feature type="chain" id="PRO_5022810244" description="Carboxypeptidase regulatory-like domain-containing protein" evidence="1">
    <location>
        <begin position="28"/>
        <end position="1220"/>
    </location>
</feature>
<keyword evidence="1" id="KW-0732">Signal</keyword>